<dbReference type="EMBL" id="CATQJA010002659">
    <property type="protein sequence ID" value="CAJ0580312.1"/>
    <property type="molecule type" value="Genomic_DNA"/>
</dbReference>
<feature type="non-terminal residue" evidence="1">
    <location>
        <position position="224"/>
    </location>
</feature>
<gene>
    <name evidence="1" type="ORF">MSPICULIGERA_LOCUS18510</name>
</gene>
<accession>A0AA36D399</accession>
<dbReference type="Proteomes" id="UP001177023">
    <property type="component" value="Unassembled WGS sequence"/>
</dbReference>
<protein>
    <submittedName>
        <fullName evidence="1">Uncharacterized protein</fullName>
    </submittedName>
</protein>
<dbReference type="PROSITE" id="PS51257">
    <property type="entry name" value="PROKAR_LIPOPROTEIN"/>
    <property type="match status" value="1"/>
</dbReference>
<reference evidence="1" key="1">
    <citation type="submission" date="2023-06" db="EMBL/GenBank/DDBJ databases">
        <authorList>
            <person name="Delattre M."/>
        </authorList>
    </citation>
    <scope>NUCLEOTIDE SEQUENCE</scope>
    <source>
        <strain evidence="1">AF72</strain>
    </source>
</reference>
<organism evidence="1 2">
    <name type="scientific">Mesorhabditis spiculigera</name>
    <dbReference type="NCBI Taxonomy" id="96644"/>
    <lineage>
        <taxon>Eukaryota</taxon>
        <taxon>Metazoa</taxon>
        <taxon>Ecdysozoa</taxon>
        <taxon>Nematoda</taxon>
        <taxon>Chromadorea</taxon>
        <taxon>Rhabditida</taxon>
        <taxon>Rhabditina</taxon>
        <taxon>Rhabditomorpha</taxon>
        <taxon>Rhabditoidea</taxon>
        <taxon>Rhabditidae</taxon>
        <taxon>Mesorhabditinae</taxon>
        <taxon>Mesorhabditis</taxon>
    </lineage>
</organism>
<keyword evidence="2" id="KW-1185">Reference proteome</keyword>
<name>A0AA36D399_9BILA</name>
<dbReference type="AlphaFoldDB" id="A0AA36D399"/>
<sequence length="224" mass="26075">MNLKFLIFGSLIAISACWTDPRDANWEILIDKLPKELTDDILEDLEWFFRSLGYLDWFTIQNLVPYLSKLESIDEIMFMLERATPATHQKFLKLYNDWGERFGLMTARAQDFVKGALNVLSGVDDYPEDTDDTTWARWLQGQFKTELTLEDRVSVAVNMPTVYKLLADPKYLDRTNERLILLYDLYSAFEEGDEAEVVFSLNSDKPAKASAKPAERFEPFHEEF</sequence>
<proteinExistence type="predicted"/>
<comment type="caution">
    <text evidence="1">The sequence shown here is derived from an EMBL/GenBank/DDBJ whole genome shotgun (WGS) entry which is preliminary data.</text>
</comment>
<evidence type="ECO:0000313" key="1">
    <source>
        <dbReference type="EMBL" id="CAJ0580312.1"/>
    </source>
</evidence>
<evidence type="ECO:0000313" key="2">
    <source>
        <dbReference type="Proteomes" id="UP001177023"/>
    </source>
</evidence>